<evidence type="ECO:0000313" key="1">
    <source>
        <dbReference type="EMBL" id="AGA65538.1"/>
    </source>
</evidence>
<dbReference type="RefSeq" id="WP_013243383.1">
    <property type="nucleotide sequence ID" value="NC_019908.1"/>
</dbReference>
<dbReference type="AlphaFoldDB" id="A0A3B6VIB0"/>
<protein>
    <submittedName>
        <fullName evidence="1">Uncharacterized protein</fullName>
    </submittedName>
</protein>
<dbReference type="Proteomes" id="UP000010793">
    <property type="component" value="Chromosome"/>
</dbReference>
<dbReference type="GeneID" id="56439004"/>
<evidence type="ECO:0000313" key="2">
    <source>
        <dbReference type="Proteomes" id="UP000010793"/>
    </source>
</evidence>
<sequence>MKYIILFIFSFSILFAQDNFLDEIVLNEVERIYPNDEIVAPNSFNISMNFDLNRYRLNEPITMEIKIYAQKGEISFTNSINPFNNYKFTVYDNYNNKVVSSDNYTLWKYQNERTIDNSKDRVITLREGESYSFFIDLNNWFYFTKSGRYRIEATFNPMPDLTEKYVIKADDAYFFIDEPLKAASTQSTNNIVVARTSTNSASTLPVYYPDEVVTYTLDAMKRKEWSNYFNYMHMPSIISISQRYSEAYRKNYSNTYLEDFTDTGIYQKAARLSFQNFLKEQFSDTVSVNMIRTNFGNNFLNDLENAYKSENIRELAIRFDILYRTSLPEEKKALFDEFKKYLASAYDRNLRNQFMTELRRNIVSTKDTALKNHYTMVLDMMTKEYDAASVYTLLNYTVDKVTITEEYGLKRAQVEVTMYNRFFNMNTGDVYDPTVKRIFILRKMGEYWYIVNYYDTVMR</sequence>
<proteinExistence type="predicted"/>
<dbReference type="EMBL" id="CP002873">
    <property type="protein sequence ID" value="AGA65538.1"/>
    <property type="molecule type" value="Genomic_DNA"/>
</dbReference>
<keyword evidence="2" id="KW-1185">Reference proteome</keyword>
<name>A0A3B6VIB0_BRAPL</name>
<reference evidence="1 2" key="1">
    <citation type="journal article" date="2013" name="Genome Announc.">
        <title>Complete Genome Sequence of the Porcine Strain Brachyspira pilosicoli P43/6/78(T.).</title>
        <authorList>
            <person name="Lin C."/>
            <person name="den Bakker H.C."/>
            <person name="Suzuki H."/>
            <person name="Lefebure T."/>
            <person name="Ponnala L."/>
            <person name="Sun Q."/>
            <person name="Stanhope M.J."/>
            <person name="Wiedmann M."/>
            <person name="Duhamel G.E."/>
        </authorList>
    </citation>
    <scope>NUCLEOTIDE SEQUENCE [LARGE SCALE GENOMIC DNA]</scope>
    <source>
        <strain evidence="1 2">P43/6/78</strain>
    </source>
</reference>
<accession>A0A3B6VIB0</accession>
<organism evidence="1 2">
    <name type="scientific">Brachyspira pilosicoli P43/6/78</name>
    <dbReference type="NCBI Taxonomy" id="1042417"/>
    <lineage>
        <taxon>Bacteria</taxon>
        <taxon>Pseudomonadati</taxon>
        <taxon>Spirochaetota</taxon>
        <taxon>Spirochaetia</taxon>
        <taxon>Brachyspirales</taxon>
        <taxon>Brachyspiraceae</taxon>
        <taxon>Brachyspira</taxon>
    </lineage>
</organism>
<dbReference type="KEGG" id="bpip:BPP43_00900"/>
<gene>
    <name evidence="1" type="ORF">BPP43_00900</name>
</gene>